<gene>
    <name evidence="2" type="ORF">DKX38_015590</name>
</gene>
<name>A0A5N5L5M2_9ROSI</name>
<evidence type="ECO:0000256" key="1">
    <source>
        <dbReference type="SAM" id="MobiDB-lite"/>
    </source>
</evidence>
<protein>
    <submittedName>
        <fullName evidence="2">Uncharacterized protein</fullName>
    </submittedName>
</protein>
<proteinExistence type="predicted"/>
<dbReference type="AlphaFoldDB" id="A0A5N5L5M2"/>
<feature type="region of interest" description="Disordered" evidence="1">
    <location>
        <begin position="115"/>
        <end position="138"/>
    </location>
</feature>
<evidence type="ECO:0000313" key="2">
    <source>
        <dbReference type="EMBL" id="KAB5538057.1"/>
    </source>
</evidence>
<sequence>MMGAWTFNNYTTLTWLYLANWDGSYRMLAEDGYGLSYDRHGQLSKWFYSLFAILDEEKMEQAAAIIWTSLQWEQDILLGIHFSNGRGISIEGGAAKVDFKSNRLLISILSSKGWQESLPGPSGTVAPSAPVAQRGMTR</sequence>
<reference evidence="3" key="1">
    <citation type="journal article" date="2019" name="Gigascience">
        <title>De novo genome assembly of the endangered Acer yangbiense, a plant species with extremely small populations endemic to Yunnan Province, China.</title>
        <authorList>
            <person name="Yang J."/>
            <person name="Wariss H.M."/>
            <person name="Tao L."/>
            <person name="Zhang R."/>
            <person name="Yun Q."/>
            <person name="Hollingsworth P."/>
            <person name="Dao Z."/>
            <person name="Luo G."/>
            <person name="Guo H."/>
            <person name="Ma Y."/>
            <person name="Sun W."/>
        </authorList>
    </citation>
    <scope>NUCLEOTIDE SEQUENCE [LARGE SCALE GENOMIC DNA]</scope>
    <source>
        <strain evidence="3">cv. br00</strain>
    </source>
</reference>
<keyword evidence="3" id="KW-1185">Reference proteome</keyword>
<dbReference type="EMBL" id="VDCV01000010">
    <property type="protein sequence ID" value="KAB5538057.1"/>
    <property type="molecule type" value="Genomic_DNA"/>
</dbReference>
<organism evidence="2 3">
    <name type="scientific">Salix brachista</name>
    <dbReference type="NCBI Taxonomy" id="2182728"/>
    <lineage>
        <taxon>Eukaryota</taxon>
        <taxon>Viridiplantae</taxon>
        <taxon>Streptophyta</taxon>
        <taxon>Embryophyta</taxon>
        <taxon>Tracheophyta</taxon>
        <taxon>Spermatophyta</taxon>
        <taxon>Magnoliopsida</taxon>
        <taxon>eudicotyledons</taxon>
        <taxon>Gunneridae</taxon>
        <taxon>Pentapetalae</taxon>
        <taxon>rosids</taxon>
        <taxon>fabids</taxon>
        <taxon>Malpighiales</taxon>
        <taxon>Salicaceae</taxon>
        <taxon>Saliceae</taxon>
        <taxon>Salix</taxon>
    </lineage>
</organism>
<evidence type="ECO:0000313" key="3">
    <source>
        <dbReference type="Proteomes" id="UP000326939"/>
    </source>
</evidence>
<dbReference type="Proteomes" id="UP000326939">
    <property type="component" value="Chromosome 10"/>
</dbReference>
<comment type="caution">
    <text evidence="2">The sequence shown here is derived from an EMBL/GenBank/DDBJ whole genome shotgun (WGS) entry which is preliminary data.</text>
</comment>
<accession>A0A5N5L5M2</accession>